<dbReference type="Pfam" id="PF01230">
    <property type="entry name" value="HIT"/>
    <property type="match status" value="1"/>
</dbReference>
<evidence type="ECO:0000256" key="1">
    <source>
        <dbReference type="ARBA" id="ARBA00022741"/>
    </source>
</evidence>
<feature type="domain" description="HIT" evidence="8">
    <location>
        <begin position="5"/>
        <end position="114"/>
    </location>
</feature>
<feature type="binding site" evidence="4">
    <location>
        <begin position="94"/>
        <end position="97"/>
    </location>
    <ligand>
        <name>substrate</name>
    </ligand>
</feature>
<comment type="caution">
    <text evidence="9">The sequence shown here is derived from an EMBL/GenBank/DDBJ whole genome shotgun (WGS) entry which is preliminary data.</text>
</comment>
<evidence type="ECO:0000259" key="8">
    <source>
        <dbReference type="PROSITE" id="PS51084"/>
    </source>
</evidence>
<dbReference type="Proteomes" id="UP000562929">
    <property type="component" value="Unassembled WGS sequence"/>
</dbReference>
<dbReference type="InterPro" id="IPR039383">
    <property type="entry name" value="FHIT"/>
</dbReference>
<organism evidence="9 10">
    <name type="scientific">Ophiocordyceps camponoti-floridani</name>
    <dbReference type="NCBI Taxonomy" id="2030778"/>
    <lineage>
        <taxon>Eukaryota</taxon>
        <taxon>Fungi</taxon>
        <taxon>Dikarya</taxon>
        <taxon>Ascomycota</taxon>
        <taxon>Pezizomycotina</taxon>
        <taxon>Sordariomycetes</taxon>
        <taxon>Hypocreomycetidae</taxon>
        <taxon>Hypocreales</taxon>
        <taxon>Ophiocordycipitaceae</taxon>
        <taxon>Ophiocordyceps</taxon>
    </lineage>
</organism>
<dbReference type="EC" id="3.6.1.29" evidence="7"/>
<dbReference type="CDD" id="cd01275">
    <property type="entry name" value="FHIT"/>
    <property type="match status" value="1"/>
</dbReference>
<gene>
    <name evidence="9" type="ORF">GQ602_004135</name>
</gene>
<dbReference type="Gene3D" id="3.30.428.10">
    <property type="entry name" value="HIT-like"/>
    <property type="match status" value="1"/>
</dbReference>
<dbReference type="InterPro" id="IPR051884">
    <property type="entry name" value="Bis(5'-adenosyl)-TPase_reg"/>
</dbReference>
<dbReference type="GO" id="GO:0000166">
    <property type="term" value="F:nucleotide binding"/>
    <property type="evidence" value="ECO:0007669"/>
    <property type="project" value="UniProtKB-KW"/>
</dbReference>
<evidence type="ECO:0000256" key="4">
    <source>
        <dbReference type="PIRSR" id="PIRSR639383-2"/>
    </source>
</evidence>
<dbReference type="SUPFAM" id="SSF54197">
    <property type="entry name" value="HIT-like"/>
    <property type="match status" value="1"/>
</dbReference>
<keyword evidence="10" id="KW-1185">Reference proteome</keyword>
<feature type="binding site" evidence="4">
    <location>
        <position position="30"/>
    </location>
    <ligand>
        <name>substrate</name>
    </ligand>
</feature>
<dbReference type="PANTHER" id="PTHR46243">
    <property type="entry name" value="BIS(5'-ADENOSYL)-TRIPHOSPHATASE"/>
    <property type="match status" value="1"/>
</dbReference>
<protein>
    <recommendedName>
        <fullName evidence="7">Bis(5'-adenosyl)-triphosphatase</fullName>
        <ecNumber evidence="7">3.6.1.29</ecNumber>
    </recommendedName>
</protein>
<evidence type="ECO:0000256" key="2">
    <source>
        <dbReference type="ARBA" id="ARBA00022801"/>
    </source>
</evidence>
<dbReference type="EMBL" id="JAACLJ010000004">
    <property type="protein sequence ID" value="KAF4587442.1"/>
    <property type="molecule type" value="Genomic_DNA"/>
</dbReference>
<dbReference type="InterPro" id="IPR036265">
    <property type="entry name" value="HIT-like_sf"/>
</dbReference>
<dbReference type="PROSITE" id="PS00892">
    <property type="entry name" value="HIT_1"/>
    <property type="match status" value="1"/>
</dbReference>
<feature type="site" description="Important for induction of apoptosis" evidence="5">
    <location>
        <position position="119"/>
    </location>
</feature>
<dbReference type="InterPro" id="IPR019808">
    <property type="entry name" value="Histidine_triad_CS"/>
</dbReference>
<dbReference type="GO" id="GO:0047710">
    <property type="term" value="F:bis(5'-adenosyl)-triphosphatase activity"/>
    <property type="evidence" value="ECO:0007669"/>
    <property type="project" value="UniProtKB-UniRule"/>
</dbReference>
<accession>A0A8H4Q693</accession>
<comment type="catalytic activity">
    <reaction evidence="7">
        <text>P(1),P(3)-bis(5'-adenosyl) triphosphate + H2O = AMP + ADP + 2 H(+)</text>
        <dbReference type="Rhea" id="RHEA:13893"/>
        <dbReference type="ChEBI" id="CHEBI:15377"/>
        <dbReference type="ChEBI" id="CHEBI:15378"/>
        <dbReference type="ChEBI" id="CHEBI:58529"/>
        <dbReference type="ChEBI" id="CHEBI:456215"/>
        <dbReference type="ChEBI" id="CHEBI:456216"/>
        <dbReference type="EC" id="3.6.1.29"/>
    </reaction>
</comment>
<dbReference type="InterPro" id="IPR011146">
    <property type="entry name" value="HIT-like"/>
</dbReference>
<keyword evidence="2 7" id="KW-0378">Hydrolase</keyword>
<proteinExistence type="predicted"/>
<evidence type="ECO:0000313" key="9">
    <source>
        <dbReference type="EMBL" id="KAF4587442.1"/>
    </source>
</evidence>
<feature type="short sequence motif" description="Histidine triad motif" evidence="6">
    <location>
        <begin position="99"/>
        <end position="103"/>
    </location>
</feature>
<feature type="active site" description="Tele-AMP-histidine intermediate" evidence="3">
    <location>
        <position position="101"/>
    </location>
</feature>
<keyword evidence="1 7" id="KW-0547">Nucleotide-binding</keyword>
<evidence type="ECO:0000313" key="10">
    <source>
        <dbReference type="Proteomes" id="UP000562929"/>
    </source>
</evidence>
<sequence length="177" mass="19525">MTTKPSIKFGPYEVTEQVFYTTSLSFALVNLKPLVAGHVLVCPRAPHRRFLDLSANETADLFQTVQLVQRLLTRVYLSGGGGFTVAVQDGPEAGQTVPHVHVHVLPRVGGDMERPDDVYHLLAGEEGNVGGALWDRGRPVPGGGWRLWRMGRGWRGEGEMHGEAERYRVVLRELGGE</sequence>
<name>A0A8H4Q693_9HYPO</name>
<dbReference type="PANTHER" id="PTHR46243:SF1">
    <property type="entry name" value="BIS(5'-ADENOSYL)-TRIPHOSPHATASE"/>
    <property type="match status" value="1"/>
</dbReference>
<dbReference type="AlphaFoldDB" id="A0A8H4Q693"/>
<dbReference type="OrthoDB" id="680339at2759"/>
<evidence type="ECO:0000256" key="5">
    <source>
        <dbReference type="PIRSR" id="PIRSR639383-3"/>
    </source>
</evidence>
<dbReference type="FunFam" id="3.30.428.10:FF:000011">
    <property type="entry name" value="Fragile histidine triad"/>
    <property type="match status" value="1"/>
</dbReference>
<evidence type="ECO:0000256" key="7">
    <source>
        <dbReference type="RuleBase" id="RU366076"/>
    </source>
</evidence>
<evidence type="ECO:0000256" key="6">
    <source>
        <dbReference type="PROSITE-ProRule" id="PRU00464"/>
    </source>
</evidence>
<reference evidence="9 10" key="1">
    <citation type="journal article" date="2020" name="G3 (Bethesda)">
        <title>Genetic Underpinnings of Host Manipulation by Ophiocordyceps as Revealed by Comparative Transcriptomics.</title>
        <authorList>
            <person name="Will I."/>
            <person name="Das B."/>
            <person name="Trinh T."/>
            <person name="Brachmann A."/>
            <person name="Ohm R.A."/>
            <person name="de Bekker C."/>
        </authorList>
    </citation>
    <scope>NUCLEOTIDE SEQUENCE [LARGE SCALE GENOMIC DNA]</scope>
    <source>
        <strain evidence="9 10">EC05</strain>
    </source>
</reference>
<dbReference type="PROSITE" id="PS51084">
    <property type="entry name" value="HIT_2"/>
    <property type="match status" value="1"/>
</dbReference>
<comment type="cofactor">
    <cofactor evidence="7">
        <name>Mn(2+)</name>
        <dbReference type="ChEBI" id="CHEBI:29035"/>
    </cofactor>
</comment>
<evidence type="ECO:0000256" key="3">
    <source>
        <dbReference type="PIRSR" id="PIRSR639383-1"/>
    </source>
</evidence>
<feature type="binding site" evidence="4">
    <location>
        <position position="103"/>
    </location>
    <ligand>
        <name>substrate</name>
    </ligand>
</feature>
<feature type="binding site" evidence="4">
    <location>
        <position position="88"/>
    </location>
    <ligand>
        <name>substrate</name>
    </ligand>
</feature>